<dbReference type="FunFam" id="3.40.800.20:FF:000001">
    <property type="entry name" value="Histone deacetylase"/>
    <property type="match status" value="1"/>
</dbReference>
<feature type="binding site" evidence="12">
    <location>
        <position position="299"/>
    </location>
    <ligand>
        <name>substrate</name>
    </ligand>
</feature>
<reference evidence="16 17" key="2">
    <citation type="submission" date="2016-08" db="EMBL/GenBank/DDBJ databases">
        <title>Pervasive Adenine N6-methylation of Active Genes in Fungi.</title>
        <authorList>
            <consortium name="DOE Joint Genome Institute"/>
            <person name="Mondo S.J."/>
            <person name="Dannebaum R.O."/>
            <person name="Kuo R.C."/>
            <person name="Labutti K."/>
            <person name="Haridas S."/>
            <person name="Kuo A."/>
            <person name="Salamov A."/>
            <person name="Ahrendt S.R."/>
            <person name="Lipzen A."/>
            <person name="Sullivan W."/>
            <person name="Andreopoulos W.B."/>
            <person name="Clum A."/>
            <person name="Lindquist E."/>
            <person name="Daum C."/>
            <person name="Ramamoorthy G.K."/>
            <person name="Gryganskyi A."/>
            <person name="Culley D."/>
            <person name="Magnuson J.K."/>
            <person name="James T.Y."/>
            <person name="O'Malley M.A."/>
            <person name="Stajich J.E."/>
            <person name="Spatafora J.W."/>
            <person name="Visel A."/>
            <person name="Grigoriev I.V."/>
        </authorList>
    </citation>
    <scope>NUCLEOTIDE SEQUENCE [LARGE SCALE GENOMIC DNA]</scope>
    <source>
        <strain evidence="16 17">S4</strain>
    </source>
</reference>
<keyword evidence="8 10" id="KW-0539">Nucleus</keyword>
<reference evidence="16 17" key="1">
    <citation type="submission" date="2016-08" db="EMBL/GenBank/DDBJ databases">
        <title>A Parts List for Fungal Cellulosomes Revealed by Comparative Genomics.</title>
        <authorList>
            <consortium name="DOE Joint Genome Institute"/>
            <person name="Haitjema C.H."/>
            <person name="Gilmore S.P."/>
            <person name="Henske J.K."/>
            <person name="Solomon K.V."/>
            <person name="De Groot R."/>
            <person name="Kuo A."/>
            <person name="Mondo S.J."/>
            <person name="Salamov A.A."/>
            <person name="Labutti K."/>
            <person name="Zhao Z."/>
            <person name="Chiniquy J."/>
            <person name="Barry K."/>
            <person name="Brewer H.M."/>
            <person name="Purvine S.O."/>
            <person name="Wright A.T."/>
            <person name="Boxma B."/>
            <person name="Van Alen T."/>
            <person name="Hackstein J.H."/>
            <person name="Baker S.E."/>
            <person name="Grigoriev I.V."/>
            <person name="O'Malley M.A."/>
        </authorList>
    </citation>
    <scope>NUCLEOTIDE SEQUENCE [LARGE SCALE GENOMIC DNA]</scope>
    <source>
        <strain evidence="16 17">S4</strain>
    </source>
</reference>
<evidence type="ECO:0000256" key="4">
    <source>
        <dbReference type="ARBA" id="ARBA00022801"/>
    </source>
</evidence>
<feature type="binding site" evidence="12">
    <location>
        <position position="145"/>
    </location>
    <ligand>
        <name>substrate</name>
    </ligand>
</feature>
<evidence type="ECO:0000313" key="17">
    <source>
        <dbReference type="Proteomes" id="UP000193944"/>
    </source>
</evidence>
<comment type="caution">
    <text evidence="16">The sequence shown here is derived from an EMBL/GenBank/DDBJ whole genome shotgun (WGS) entry which is preliminary data.</text>
</comment>
<dbReference type="EMBL" id="MCFG01000091">
    <property type="protein sequence ID" value="ORX82613.1"/>
    <property type="molecule type" value="Genomic_DNA"/>
</dbReference>
<accession>A0A1Y1XA45</accession>
<dbReference type="InterPro" id="IPR023801">
    <property type="entry name" value="His_deacetylse_dom"/>
</dbReference>
<dbReference type="InterPro" id="IPR023696">
    <property type="entry name" value="Ureohydrolase_dom_sf"/>
</dbReference>
<dbReference type="STRING" id="1754192.A0A1Y1XA45"/>
<keyword evidence="17" id="KW-1185">Reference proteome</keyword>
<dbReference type="InterPro" id="IPR037138">
    <property type="entry name" value="His_deacetylse_dom_sf"/>
</dbReference>
<evidence type="ECO:0000256" key="12">
    <source>
        <dbReference type="PIRSR" id="PIRSR037913-2"/>
    </source>
</evidence>
<dbReference type="PRINTS" id="PR01270">
    <property type="entry name" value="HDASUPER"/>
</dbReference>
<dbReference type="InterPro" id="IPR000286">
    <property type="entry name" value="HDACs"/>
</dbReference>
<keyword evidence="13" id="KW-0479">Metal-binding</keyword>
<dbReference type="GO" id="GO:0141221">
    <property type="term" value="F:histone deacetylase activity, hydrolytic mechanism"/>
    <property type="evidence" value="ECO:0007669"/>
    <property type="project" value="UniProtKB-EC"/>
</dbReference>
<evidence type="ECO:0000256" key="9">
    <source>
        <dbReference type="ARBA" id="ARBA00061569"/>
    </source>
</evidence>
<keyword evidence="7 10" id="KW-0804">Transcription</keyword>
<dbReference type="InterPro" id="IPR003084">
    <property type="entry name" value="HDAC_I/II"/>
</dbReference>
<name>A0A1Y1XA45_9FUNG</name>
<dbReference type="GO" id="GO:0070210">
    <property type="term" value="C:Rpd3L-Expanded complex"/>
    <property type="evidence" value="ECO:0007669"/>
    <property type="project" value="TreeGrafter"/>
</dbReference>
<evidence type="ECO:0000256" key="8">
    <source>
        <dbReference type="ARBA" id="ARBA00023242"/>
    </source>
</evidence>
<feature type="active site" description="Proton acceptor" evidence="11">
    <location>
        <position position="137"/>
    </location>
</feature>
<dbReference type="PANTHER" id="PTHR10625:SF10">
    <property type="entry name" value="HISTONE DEACETYLASE HDAC1"/>
    <property type="match status" value="1"/>
</dbReference>
<dbReference type="AlphaFoldDB" id="A0A1Y1XA45"/>
<dbReference type="SUPFAM" id="SSF52768">
    <property type="entry name" value="Arginase/deacetylase"/>
    <property type="match status" value="1"/>
</dbReference>
<evidence type="ECO:0000256" key="7">
    <source>
        <dbReference type="ARBA" id="ARBA00023163"/>
    </source>
</evidence>
<dbReference type="GO" id="GO:0046872">
    <property type="term" value="F:metal ion binding"/>
    <property type="evidence" value="ECO:0007669"/>
    <property type="project" value="UniProtKB-KW"/>
</dbReference>
<evidence type="ECO:0000256" key="14">
    <source>
        <dbReference type="SAM" id="MobiDB-lite"/>
    </source>
</evidence>
<feature type="binding site" evidence="13">
    <location>
        <position position="174"/>
    </location>
    <ligand>
        <name>a divalent metal cation</name>
        <dbReference type="ChEBI" id="CHEBI:60240"/>
    </ligand>
</feature>
<dbReference type="EC" id="3.5.1.98" evidence="2 10"/>
<evidence type="ECO:0000256" key="2">
    <source>
        <dbReference type="ARBA" id="ARBA00012111"/>
    </source>
</evidence>
<dbReference type="PIRSF" id="PIRSF037913">
    <property type="entry name" value="His_deacetylse_1"/>
    <property type="match status" value="1"/>
</dbReference>
<dbReference type="PRINTS" id="PR01271">
    <property type="entry name" value="HISDACETLASE"/>
</dbReference>
<keyword evidence="6 10" id="KW-0805">Transcription regulation</keyword>
<feature type="binding site" evidence="13">
    <location>
        <position position="260"/>
    </location>
    <ligand>
        <name>a divalent metal cation</name>
        <dbReference type="ChEBI" id="CHEBI:60240"/>
    </ligand>
</feature>
<dbReference type="OrthoDB" id="1918432at2759"/>
<keyword evidence="3" id="KW-0678">Repressor</keyword>
<feature type="binding site" evidence="12">
    <location>
        <position position="95"/>
    </location>
    <ligand>
        <name>substrate</name>
    </ligand>
</feature>
<comment type="catalytic activity">
    <reaction evidence="10">
        <text>N(6)-acetyl-L-lysyl-[histone] + H2O = L-lysyl-[histone] + acetate</text>
        <dbReference type="Rhea" id="RHEA:58196"/>
        <dbReference type="Rhea" id="RHEA-COMP:9845"/>
        <dbReference type="Rhea" id="RHEA-COMP:11338"/>
        <dbReference type="ChEBI" id="CHEBI:15377"/>
        <dbReference type="ChEBI" id="CHEBI:29969"/>
        <dbReference type="ChEBI" id="CHEBI:30089"/>
        <dbReference type="ChEBI" id="CHEBI:61930"/>
        <dbReference type="EC" id="3.5.1.98"/>
    </reaction>
</comment>
<feature type="region of interest" description="Disordered" evidence="14">
    <location>
        <begin position="383"/>
        <end position="438"/>
    </location>
</feature>
<gene>
    <name evidence="16" type="ORF">BCR32DRAFT_262771</name>
</gene>
<feature type="compositionally biased region" description="Basic and acidic residues" evidence="14">
    <location>
        <begin position="400"/>
        <end position="413"/>
    </location>
</feature>
<dbReference type="PANTHER" id="PTHR10625">
    <property type="entry name" value="HISTONE DEACETYLASE HDAC1-RELATED"/>
    <property type="match status" value="1"/>
</dbReference>
<dbReference type="Pfam" id="PF00850">
    <property type="entry name" value="Hist_deacetyl"/>
    <property type="match status" value="1"/>
</dbReference>
<evidence type="ECO:0000256" key="13">
    <source>
        <dbReference type="PIRSR" id="PIRSR037913-3"/>
    </source>
</evidence>
<evidence type="ECO:0000256" key="10">
    <source>
        <dbReference type="PIRNR" id="PIRNR037913"/>
    </source>
</evidence>
<dbReference type="Gene3D" id="3.40.800.20">
    <property type="entry name" value="Histone deacetylase domain"/>
    <property type="match status" value="1"/>
</dbReference>
<evidence type="ECO:0000256" key="1">
    <source>
        <dbReference type="ARBA" id="ARBA00004123"/>
    </source>
</evidence>
<keyword evidence="4 10" id="KW-0378">Hydrolase</keyword>
<evidence type="ECO:0000259" key="15">
    <source>
        <dbReference type="Pfam" id="PF00850"/>
    </source>
</evidence>
<keyword evidence="5 10" id="KW-0156">Chromatin regulator</keyword>
<evidence type="ECO:0000313" key="16">
    <source>
        <dbReference type="EMBL" id="ORX82613.1"/>
    </source>
</evidence>
<feature type="domain" description="Histone deacetylase" evidence="15">
    <location>
        <begin position="24"/>
        <end position="313"/>
    </location>
</feature>
<dbReference type="GO" id="GO:0031507">
    <property type="term" value="P:heterochromatin formation"/>
    <property type="evidence" value="ECO:0007669"/>
    <property type="project" value="TreeGrafter"/>
</dbReference>
<organism evidence="16 17">
    <name type="scientific">Anaeromyces robustus</name>
    <dbReference type="NCBI Taxonomy" id="1754192"/>
    <lineage>
        <taxon>Eukaryota</taxon>
        <taxon>Fungi</taxon>
        <taxon>Fungi incertae sedis</taxon>
        <taxon>Chytridiomycota</taxon>
        <taxon>Chytridiomycota incertae sedis</taxon>
        <taxon>Neocallimastigomycetes</taxon>
        <taxon>Neocallimastigales</taxon>
        <taxon>Neocallimastigaceae</taxon>
        <taxon>Anaeromyces</taxon>
    </lineage>
</organism>
<evidence type="ECO:0000256" key="5">
    <source>
        <dbReference type="ARBA" id="ARBA00022853"/>
    </source>
</evidence>
<dbReference type="GO" id="GO:0032221">
    <property type="term" value="C:Rpd3S complex"/>
    <property type="evidence" value="ECO:0007669"/>
    <property type="project" value="UniProtKB-ARBA"/>
</dbReference>
<comment type="subcellular location">
    <subcellularLocation>
        <location evidence="1 10">Nucleus</location>
    </subcellularLocation>
</comment>
<evidence type="ECO:0000256" key="11">
    <source>
        <dbReference type="PIRSR" id="PIRSR037913-1"/>
    </source>
</evidence>
<sequence>MSSKKKVSYFYDPDVGNFQFAPHHPMKPLRIRMTHDLILEYGLFNKLEIYRPIRATSKEMTHFHTEEYINFLQKITPEHCDEYERLQVKYNVGEDCPVFDGLYEFSSISAGGSMSAANKLNRGESDICINWAGGLHHAKKSESSGFCYVNDIVLGILELLRYHARVLYIDIDLHHGDGVEEAFYSTNRVMTVSFHKYGQFFPGTGNYNDIGSNLGKYHAVNVPLKDGIDDEAYHSLFMPIIKHIIDWYRPGAIVLQCGADSINGDRLGVFNLSMKGHAKCIEYVKSFNLPLLLLGGGGYTVRNTARTWTHETAIAIGEELPLEIPDNDYIKYYAPDYILDIAASTTAKNLNSREYLEKIRERIIENLRHTEFAPSVESIVTPRDFEQEEYDEPDPNIRISQEEKDKYRVKETSLSDSEDEDTMDNSKFHRQHRDYSKD</sequence>
<comment type="similarity">
    <text evidence="9 10">Belongs to the histone deacetylase family. HD Type 1 subfamily.</text>
</comment>
<evidence type="ECO:0000256" key="3">
    <source>
        <dbReference type="ARBA" id="ARBA00022491"/>
    </source>
</evidence>
<evidence type="ECO:0000256" key="6">
    <source>
        <dbReference type="ARBA" id="ARBA00023015"/>
    </source>
</evidence>
<protein>
    <recommendedName>
        <fullName evidence="2 10">Histone deacetylase</fullName>
        <ecNumber evidence="2 10">3.5.1.98</ecNumber>
    </recommendedName>
</protein>
<feature type="binding site" evidence="13">
    <location>
        <position position="172"/>
    </location>
    <ligand>
        <name>a divalent metal cation</name>
        <dbReference type="ChEBI" id="CHEBI:60240"/>
    </ligand>
</feature>
<dbReference type="Proteomes" id="UP000193944">
    <property type="component" value="Unassembled WGS sequence"/>
</dbReference>
<proteinExistence type="inferred from homology"/>